<dbReference type="Pfam" id="PF02655">
    <property type="entry name" value="ATP-grasp_3"/>
    <property type="match status" value="1"/>
</dbReference>
<keyword evidence="1" id="KW-0436">Ligase</keyword>
<dbReference type="EMBL" id="JAGSOH010000008">
    <property type="protein sequence ID" value="MBR7825728.1"/>
    <property type="molecule type" value="Genomic_DNA"/>
</dbReference>
<evidence type="ECO:0000313" key="6">
    <source>
        <dbReference type="EMBL" id="MBR7825728.1"/>
    </source>
</evidence>
<dbReference type="InterPro" id="IPR003806">
    <property type="entry name" value="ATP-grasp_PylC-type"/>
</dbReference>
<feature type="domain" description="ATP-grasp" evidence="5">
    <location>
        <begin position="120"/>
        <end position="311"/>
    </location>
</feature>
<keyword evidence="3 4" id="KW-0067">ATP-binding</keyword>
<evidence type="ECO:0000259" key="5">
    <source>
        <dbReference type="PROSITE" id="PS50975"/>
    </source>
</evidence>
<proteinExistence type="predicted"/>
<dbReference type="PROSITE" id="PS50975">
    <property type="entry name" value="ATP_GRASP"/>
    <property type="match status" value="1"/>
</dbReference>
<evidence type="ECO:0000256" key="2">
    <source>
        <dbReference type="ARBA" id="ARBA00022741"/>
    </source>
</evidence>
<dbReference type="PANTHER" id="PTHR43585:SF2">
    <property type="entry name" value="ATP-GRASP ENZYME FSQD"/>
    <property type="match status" value="1"/>
</dbReference>
<gene>
    <name evidence="6" type="ORF">KDK95_05365</name>
</gene>
<evidence type="ECO:0000256" key="1">
    <source>
        <dbReference type="ARBA" id="ARBA00022598"/>
    </source>
</evidence>
<keyword evidence="2 4" id="KW-0547">Nucleotide-binding</keyword>
<accession>A0A941E857</accession>
<evidence type="ECO:0000256" key="3">
    <source>
        <dbReference type="ARBA" id="ARBA00022840"/>
    </source>
</evidence>
<dbReference type="Proteomes" id="UP000676325">
    <property type="component" value="Unassembled WGS sequence"/>
</dbReference>
<dbReference type="PANTHER" id="PTHR43585">
    <property type="entry name" value="FUMIPYRROLE BIOSYNTHESIS PROTEIN C"/>
    <property type="match status" value="1"/>
</dbReference>
<dbReference type="RefSeq" id="WP_212516880.1">
    <property type="nucleotide sequence ID" value="NZ_JAGSOH010000008.1"/>
</dbReference>
<dbReference type="SUPFAM" id="SSF56059">
    <property type="entry name" value="Glutathione synthetase ATP-binding domain-like"/>
    <property type="match status" value="1"/>
</dbReference>
<dbReference type="GO" id="GO:0046872">
    <property type="term" value="F:metal ion binding"/>
    <property type="evidence" value="ECO:0007669"/>
    <property type="project" value="InterPro"/>
</dbReference>
<keyword evidence="7" id="KW-1185">Reference proteome</keyword>
<dbReference type="GO" id="GO:0016874">
    <property type="term" value="F:ligase activity"/>
    <property type="evidence" value="ECO:0007669"/>
    <property type="project" value="UniProtKB-KW"/>
</dbReference>
<evidence type="ECO:0000313" key="7">
    <source>
        <dbReference type="Proteomes" id="UP000676325"/>
    </source>
</evidence>
<sequence>MTAADPGAIIVVLGPGSPSPARIVRAATPYRVVFATARAAAGDAARESTAVLAASLAPLIEVGPDEPGTAVPLLAAHRPVGITTFADGALELTAELAAALGLDYHSADAVAALTGKSRQRARLADAGVDRTRSVVVTDRAELEAALSRCPAVVKPQRGQGSVQTYLVRDPGHLPADLPVGPDRPFVVEEYLAGRDEHPFGDYVSVETVSVDGRVHVLGVTGKLALLPPFREQAAFVPARLDPAESAAVADLAARAVSAVGVARGLAHTEIKLTPDGPRVIEVNGRLGGFIDELYARAFGLDLLAIELALAAGASAPLDHEPAGQVYYQYFNLGPTGGGTFVGTEGVAAVRALAGVTGYRPLVARGASIPAGVSTTELDLLTGHAADHDAMLEDIDKALAELTFTIAQDGANRVWKPGREGLECLS</sequence>
<comment type="caution">
    <text evidence="6">The sequence shown here is derived from an EMBL/GenBank/DDBJ whole genome shotgun (WGS) entry which is preliminary data.</text>
</comment>
<dbReference type="GO" id="GO:0005524">
    <property type="term" value="F:ATP binding"/>
    <property type="evidence" value="ECO:0007669"/>
    <property type="project" value="UniProtKB-UniRule"/>
</dbReference>
<dbReference type="AlphaFoldDB" id="A0A941E857"/>
<dbReference type="Gene3D" id="3.30.470.20">
    <property type="entry name" value="ATP-grasp fold, B domain"/>
    <property type="match status" value="1"/>
</dbReference>
<protein>
    <recommendedName>
        <fullName evidence="5">ATP-grasp domain-containing protein</fullName>
    </recommendedName>
</protein>
<dbReference type="InterPro" id="IPR011761">
    <property type="entry name" value="ATP-grasp"/>
</dbReference>
<dbReference type="InterPro" id="IPR052032">
    <property type="entry name" value="ATP-dep_AA_Ligase"/>
</dbReference>
<reference evidence="6" key="1">
    <citation type="submission" date="2021-04" db="EMBL/GenBank/DDBJ databases">
        <title>Genome based classification of Actinospica acidithermotolerans sp. nov., an actinobacterium isolated from an Indonesian hot spring.</title>
        <authorList>
            <person name="Kusuma A.B."/>
            <person name="Putra K.E."/>
            <person name="Nafisah S."/>
            <person name="Loh J."/>
            <person name="Nouioui I."/>
            <person name="Goodfellow M."/>
        </authorList>
    </citation>
    <scope>NUCLEOTIDE SEQUENCE</scope>
    <source>
        <strain evidence="6">MGRD01-02</strain>
    </source>
</reference>
<organism evidence="6 7">
    <name type="scientific">Actinospica acidithermotolerans</name>
    <dbReference type="NCBI Taxonomy" id="2828514"/>
    <lineage>
        <taxon>Bacteria</taxon>
        <taxon>Bacillati</taxon>
        <taxon>Actinomycetota</taxon>
        <taxon>Actinomycetes</taxon>
        <taxon>Catenulisporales</taxon>
        <taxon>Actinospicaceae</taxon>
        <taxon>Actinospica</taxon>
    </lineage>
</organism>
<evidence type="ECO:0000256" key="4">
    <source>
        <dbReference type="PROSITE-ProRule" id="PRU00409"/>
    </source>
</evidence>
<name>A0A941E857_9ACTN</name>